<dbReference type="EMBL" id="JACNLL010000035">
    <property type="protein sequence ID" value="MBC8199116.1"/>
    <property type="molecule type" value="Genomic_DNA"/>
</dbReference>
<protein>
    <submittedName>
        <fullName evidence="1">Uncharacterized protein</fullName>
    </submittedName>
</protein>
<dbReference type="Proteomes" id="UP000603545">
    <property type="component" value="Unassembled WGS sequence"/>
</dbReference>
<comment type="caution">
    <text evidence="1">The sequence shown here is derived from an EMBL/GenBank/DDBJ whole genome shotgun (WGS) entry which is preliminary data.</text>
</comment>
<accession>A0A8J6N5C7</accession>
<reference evidence="1 2" key="1">
    <citation type="submission" date="2020-08" db="EMBL/GenBank/DDBJ databases">
        <title>Bridging the membrane lipid divide: bacteria of the FCB group superphylum have the potential to synthesize archaeal ether lipids.</title>
        <authorList>
            <person name="Villanueva L."/>
            <person name="Von Meijenfeldt F.A.B."/>
            <person name="Westbye A.B."/>
            <person name="Yadav S."/>
            <person name="Hopmans E.C."/>
            <person name="Dutilh B.E."/>
            <person name="Sinninghe Damste J.S."/>
        </authorList>
    </citation>
    <scope>NUCLEOTIDE SEQUENCE [LARGE SCALE GENOMIC DNA]</scope>
    <source>
        <strain evidence="1">NIOZ-UU82</strain>
    </source>
</reference>
<evidence type="ECO:0000313" key="1">
    <source>
        <dbReference type="EMBL" id="MBC8199116.1"/>
    </source>
</evidence>
<gene>
    <name evidence="1" type="ORF">H8E80_03600</name>
</gene>
<name>A0A8J6N5C7_9BACT</name>
<evidence type="ECO:0000313" key="2">
    <source>
        <dbReference type="Proteomes" id="UP000603545"/>
    </source>
</evidence>
<proteinExistence type="predicted"/>
<organism evidence="1 2">
    <name type="scientific">Candidatus Desulfaltia bathyphila</name>
    <dbReference type="NCBI Taxonomy" id="2841697"/>
    <lineage>
        <taxon>Bacteria</taxon>
        <taxon>Pseudomonadati</taxon>
        <taxon>Thermodesulfobacteriota</taxon>
        <taxon>Desulfobacteria</taxon>
        <taxon>Desulfobacterales</taxon>
        <taxon>Desulfobacterales incertae sedis</taxon>
        <taxon>Candidatus Desulfaltia</taxon>
    </lineage>
</organism>
<sequence>MNWRVIFYRSASGKYPIEKFVEDLPIEDAEEVVASIAVLKELGNKARRPLADYLEEIKESQSIEKGLFGACKRRQEWMILTA</sequence>
<dbReference type="AlphaFoldDB" id="A0A8J6N5C7"/>